<dbReference type="Proteomes" id="UP001595645">
    <property type="component" value="Unassembled WGS sequence"/>
</dbReference>
<dbReference type="InterPro" id="IPR029082">
    <property type="entry name" value="Imm35"/>
</dbReference>
<dbReference type="Pfam" id="PF15567">
    <property type="entry name" value="Imm35"/>
    <property type="match status" value="1"/>
</dbReference>
<evidence type="ECO:0000259" key="1">
    <source>
        <dbReference type="Pfam" id="PF15567"/>
    </source>
</evidence>
<protein>
    <submittedName>
        <fullName evidence="2">YrhB domain-containing protein</fullName>
    </submittedName>
</protein>
<gene>
    <name evidence="2" type="ORF">ACFOSH_25990</name>
</gene>
<proteinExistence type="predicted"/>
<comment type="caution">
    <text evidence="2">The sequence shown here is derived from an EMBL/GenBank/DDBJ whole genome shotgun (WGS) entry which is preliminary data.</text>
</comment>
<keyword evidence="3" id="KW-1185">Reference proteome</keyword>
<organism evidence="2 3">
    <name type="scientific">Amycolatopsis speibonae</name>
    <dbReference type="NCBI Taxonomy" id="1450224"/>
    <lineage>
        <taxon>Bacteria</taxon>
        <taxon>Bacillati</taxon>
        <taxon>Actinomycetota</taxon>
        <taxon>Actinomycetes</taxon>
        <taxon>Pseudonocardiales</taxon>
        <taxon>Pseudonocardiaceae</taxon>
        <taxon>Amycolatopsis</taxon>
    </lineage>
</organism>
<evidence type="ECO:0000313" key="2">
    <source>
        <dbReference type="EMBL" id="MFC3452900.1"/>
    </source>
</evidence>
<feature type="domain" description="Immunity protein 35" evidence="1">
    <location>
        <begin position="5"/>
        <end position="70"/>
    </location>
</feature>
<dbReference type="RefSeq" id="WP_378241674.1">
    <property type="nucleotide sequence ID" value="NZ_JBHRWK010000042.1"/>
</dbReference>
<accession>A0ABV7P1E2</accession>
<reference evidence="3" key="1">
    <citation type="journal article" date="2019" name="Int. J. Syst. Evol. Microbiol.">
        <title>The Global Catalogue of Microorganisms (GCM) 10K type strain sequencing project: providing services to taxonomists for standard genome sequencing and annotation.</title>
        <authorList>
            <consortium name="The Broad Institute Genomics Platform"/>
            <consortium name="The Broad Institute Genome Sequencing Center for Infectious Disease"/>
            <person name="Wu L."/>
            <person name="Ma J."/>
        </authorList>
    </citation>
    <scope>NUCLEOTIDE SEQUENCE [LARGE SCALE GENOMIC DNA]</scope>
    <source>
        <strain evidence="3">CGMCC 4.7676</strain>
    </source>
</reference>
<dbReference type="EMBL" id="JBHRWK010000042">
    <property type="protein sequence ID" value="MFC3452900.1"/>
    <property type="molecule type" value="Genomic_DNA"/>
</dbReference>
<name>A0ABV7P1E2_9PSEU</name>
<sequence>MVLQDAFEAAQRFLDGRIRPRHKAEIVIARCVEGDEGWSSGCNTRALLERGEFLSSLVGNGPIIVPRSGAAPYVSPMFPRQKVQRPRDAGE</sequence>
<evidence type="ECO:0000313" key="3">
    <source>
        <dbReference type="Proteomes" id="UP001595645"/>
    </source>
</evidence>